<dbReference type="EMBL" id="JAKIKS010000025">
    <property type="protein sequence ID" value="MCL1124489.1"/>
    <property type="molecule type" value="Genomic_DNA"/>
</dbReference>
<evidence type="ECO:0000313" key="2">
    <source>
        <dbReference type="Proteomes" id="UP001203423"/>
    </source>
</evidence>
<keyword evidence="2" id="KW-1185">Reference proteome</keyword>
<name>A0ABT0L9V3_9GAMM</name>
<comment type="caution">
    <text evidence="1">The sequence shown here is derived from an EMBL/GenBank/DDBJ whole genome shotgun (WGS) entry which is preliminary data.</text>
</comment>
<sequence>MKNIPLQVNIEGQGCKVNTDWLAIMATLKKRGLSQLELESVYFEVNAGMLVTTRGLTLARWVPSESLNGIIKEVTLSSQESPSLVTA</sequence>
<accession>A0ABT0L9V3</accession>
<dbReference type="RefSeq" id="WP_248939770.1">
    <property type="nucleotide sequence ID" value="NZ_JAKIKS010000025.1"/>
</dbReference>
<gene>
    <name evidence="1" type="ORF">L2764_08380</name>
</gene>
<dbReference type="Proteomes" id="UP001203423">
    <property type="component" value="Unassembled WGS sequence"/>
</dbReference>
<reference evidence="1 2" key="1">
    <citation type="submission" date="2022-01" db="EMBL/GenBank/DDBJ databases">
        <title>Whole genome-based taxonomy of the Shewanellaceae.</title>
        <authorList>
            <person name="Martin-Rodriguez A.J."/>
        </authorList>
    </citation>
    <scope>NUCLEOTIDE SEQUENCE [LARGE SCALE GENOMIC DNA]</scope>
    <source>
        <strain evidence="1 2">DSM 17177</strain>
    </source>
</reference>
<evidence type="ECO:0000313" key="1">
    <source>
        <dbReference type="EMBL" id="MCL1124489.1"/>
    </source>
</evidence>
<proteinExistence type="predicted"/>
<organism evidence="1 2">
    <name type="scientific">Shewanella surugensis</name>
    <dbReference type="NCBI Taxonomy" id="212020"/>
    <lineage>
        <taxon>Bacteria</taxon>
        <taxon>Pseudomonadati</taxon>
        <taxon>Pseudomonadota</taxon>
        <taxon>Gammaproteobacteria</taxon>
        <taxon>Alteromonadales</taxon>
        <taxon>Shewanellaceae</taxon>
        <taxon>Shewanella</taxon>
    </lineage>
</organism>
<protein>
    <submittedName>
        <fullName evidence="1">Uncharacterized protein</fullName>
    </submittedName>
</protein>